<dbReference type="AlphaFoldDB" id="A0A5D3DQW3"/>
<reference evidence="2 3" key="1">
    <citation type="submission" date="2019-08" db="EMBL/GenBank/DDBJ databases">
        <title>Draft genome sequences of two oriental melons (Cucumis melo L. var makuwa).</title>
        <authorList>
            <person name="Kwon S.-Y."/>
        </authorList>
    </citation>
    <scope>NUCLEOTIDE SEQUENCE [LARGE SCALE GENOMIC DNA]</scope>
    <source>
        <strain evidence="3">cv. Chang Bougi</strain>
        <tissue evidence="2">Leaf</tissue>
    </source>
</reference>
<name>A0A5D3DQW3_CUCMM</name>
<feature type="region of interest" description="Disordered" evidence="1">
    <location>
        <begin position="85"/>
        <end position="126"/>
    </location>
</feature>
<evidence type="ECO:0000256" key="1">
    <source>
        <dbReference type="SAM" id="MobiDB-lite"/>
    </source>
</evidence>
<gene>
    <name evidence="2" type="ORF">E5676_scaffold436G00940</name>
</gene>
<evidence type="ECO:0000313" key="2">
    <source>
        <dbReference type="EMBL" id="TYK25875.1"/>
    </source>
</evidence>
<evidence type="ECO:0000313" key="3">
    <source>
        <dbReference type="Proteomes" id="UP000321947"/>
    </source>
</evidence>
<accession>A0A5D3DQW3</accession>
<organism evidence="2 3">
    <name type="scientific">Cucumis melo var. makuwa</name>
    <name type="common">Oriental melon</name>
    <dbReference type="NCBI Taxonomy" id="1194695"/>
    <lineage>
        <taxon>Eukaryota</taxon>
        <taxon>Viridiplantae</taxon>
        <taxon>Streptophyta</taxon>
        <taxon>Embryophyta</taxon>
        <taxon>Tracheophyta</taxon>
        <taxon>Spermatophyta</taxon>
        <taxon>Magnoliopsida</taxon>
        <taxon>eudicotyledons</taxon>
        <taxon>Gunneridae</taxon>
        <taxon>Pentapetalae</taxon>
        <taxon>rosids</taxon>
        <taxon>fabids</taxon>
        <taxon>Cucurbitales</taxon>
        <taxon>Cucurbitaceae</taxon>
        <taxon>Benincaseae</taxon>
        <taxon>Cucumis</taxon>
    </lineage>
</organism>
<dbReference type="Proteomes" id="UP000321947">
    <property type="component" value="Unassembled WGS sequence"/>
</dbReference>
<comment type="caution">
    <text evidence="2">The sequence shown here is derived from an EMBL/GenBank/DDBJ whole genome shotgun (WGS) entry which is preliminary data.</text>
</comment>
<proteinExistence type="predicted"/>
<feature type="compositionally biased region" description="Polar residues" evidence="1">
    <location>
        <begin position="111"/>
        <end position="126"/>
    </location>
</feature>
<sequence length="126" mass="14211">MDLCRKTIWDTPNDNTQYAKLEEADCTYDFFAGLNPKFDTICGHILGQRPLPSLMEVCFEVYLEEDHSNVMGVLTTPIINSVTFSARSSNHDSDKNNGKPIPMCEHKETMTHQGSVLETPRSSLRS</sequence>
<protein>
    <submittedName>
        <fullName evidence="2">UBN2_3 domain-containing protein</fullName>
    </submittedName>
</protein>
<dbReference type="EMBL" id="SSTD01003661">
    <property type="protein sequence ID" value="TYK25875.1"/>
    <property type="molecule type" value="Genomic_DNA"/>
</dbReference>